<dbReference type="Proteomes" id="UP001632038">
    <property type="component" value="Unassembled WGS sequence"/>
</dbReference>
<dbReference type="SMART" id="SM00213">
    <property type="entry name" value="UBQ"/>
    <property type="match status" value="1"/>
</dbReference>
<feature type="region of interest" description="Disordered" evidence="1">
    <location>
        <begin position="96"/>
        <end position="131"/>
    </location>
</feature>
<keyword evidence="4" id="KW-1185">Reference proteome</keyword>
<evidence type="ECO:0000256" key="1">
    <source>
        <dbReference type="SAM" id="MobiDB-lite"/>
    </source>
</evidence>
<dbReference type="PANTHER" id="PTHR15204">
    <property type="entry name" value="LARGE PROLINE-RICH PROTEIN BAG6"/>
    <property type="match status" value="1"/>
</dbReference>
<accession>A0ABD3D274</accession>
<reference evidence="4" key="1">
    <citation type="journal article" date="2024" name="IScience">
        <title>Strigolactones Initiate the Formation of Haustorium-like Structures in Castilleja.</title>
        <authorList>
            <person name="Buerger M."/>
            <person name="Peterson D."/>
            <person name="Chory J."/>
        </authorList>
    </citation>
    <scope>NUCLEOTIDE SEQUENCE [LARGE SCALE GENOMIC DNA]</scope>
</reference>
<dbReference type="SUPFAM" id="SSF54236">
    <property type="entry name" value="Ubiquitin-like"/>
    <property type="match status" value="1"/>
</dbReference>
<dbReference type="EMBL" id="JAVIJP010000028">
    <property type="protein sequence ID" value="KAL3634907.1"/>
    <property type="molecule type" value="Genomic_DNA"/>
</dbReference>
<dbReference type="PROSITE" id="PS50053">
    <property type="entry name" value="UBIQUITIN_2"/>
    <property type="match status" value="1"/>
</dbReference>
<dbReference type="Gene3D" id="3.10.20.90">
    <property type="entry name" value="Phosphatidylinositol 3-kinase Catalytic Subunit, Chain A, domain 1"/>
    <property type="match status" value="1"/>
</dbReference>
<feature type="compositionally biased region" description="Low complexity" evidence="1">
    <location>
        <begin position="106"/>
        <end position="118"/>
    </location>
</feature>
<dbReference type="Pfam" id="PF00240">
    <property type="entry name" value="ubiquitin"/>
    <property type="match status" value="1"/>
</dbReference>
<feature type="region of interest" description="Disordered" evidence="1">
    <location>
        <begin position="175"/>
        <end position="225"/>
    </location>
</feature>
<dbReference type="PROSITE" id="PS00299">
    <property type="entry name" value="UBIQUITIN_1"/>
    <property type="match status" value="1"/>
</dbReference>
<dbReference type="PANTHER" id="PTHR15204:SF5">
    <property type="entry name" value="LARGE PROLINE-RICH PROTEIN BAG6 ISOFORM X1"/>
    <property type="match status" value="1"/>
</dbReference>
<feature type="compositionally biased region" description="Polar residues" evidence="1">
    <location>
        <begin position="181"/>
        <end position="219"/>
    </location>
</feature>
<name>A0ABD3D274_9LAMI</name>
<dbReference type="AlphaFoldDB" id="A0ABD3D274"/>
<sequence length="364" mass="38835">MENQPSGEGSGTSDVAGQSSNSTVQLNIKTLDSRIFSFHVDENILVLDLKEKIASQVDVPTGQQRLIFRGKVLKDDHRLSEYNTDVEHGDTLHLVKRQPLPPPGPNTGDTTSSNSTGGVDPSAGGTHNRIGQTVRSVVLGTLNIRDPGPGEAVVLSVQDWIRVYGLLSFIAGDTHPGVQNPHGNETEQSQSQTNAGSQSQGGIQFGPSQVGQSGSNPMQSPAGVAIPVPTLNMPIPHSLNTLTEFMNRIELALPQNGTQENQSPTASGSLPTPEFPVNSFGFPTVEALTTVLRHAQRLLSNHVVPTLSRTAGRLDQEGGSSDPAVRWQVQMESARLGASMEDLGALFLELGRTVLTLRMRQSPV</sequence>
<dbReference type="InterPro" id="IPR029071">
    <property type="entry name" value="Ubiquitin-like_domsf"/>
</dbReference>
<dbReference type="InterPro" id="IPR019954">
    <property type="entry name" value="Ubiquitin_CS"/>
</dbReference>
<dbReference type="InterPro" id="IPR000626">
    <property type="entry name" value="Ubiquitin-like_dom"/>
</dbReference>
<protein>
    <recommendedName>
        <fullName evidence="2">Ubiquitin-like domain-containing protein</fullName>
    </recommendedName>
</protein>
<evidence type="ECO:0000313" key="4">
    <source>
        <dbReference type="Proteomes" id="UP001632038"/>
    </source>
</evidence>
<organism evidence="3 4">
    <name type="scientific">Castilleja foliolosa</name>
    <dbReference type="NCBI Taxonomy" id="1961234"/>
    <lineage>
        <taxon>Eukaryota</taxon>
        <taxon>Viridiplantae</taxon>
        <taxon>Streptophyta</taxon>
        <taxon>Embryophyta</taxon>
        <taxon>Tracheophyta</taxon>
        <taxon>Spermatophyta</taxon>
        <taxon>Magnoliopsida</taxon>
        <taxon>eudicotyledons</taxon>
        <taxon>Gunneridae</taxon>
        <taxon>Pentapetalae</taxon>
        <taxon>asterids</taxon>
        <taxon>lamiids</taxon>
        <taxon>Lamiales</taxon>
        <taxon>Orobanchaceae</taxon>
        <taxon>Pedicularideae</taxon>
        <taxon>Castillejinae</taxon>
        <taxon>Castilleja</taxon>
    </lineage>
</organism>
<feature type="domain" description="Ubiquitin-like" evidence="2">
    <location>
        <begin position="24"/>
        <end position="101"/>
    </location>
</feature>
<comment type="caution">
    <text evidence="3">The sequence shown here is derived from an EMBL/GenBank/DDBJ whole genome shotgun (WGS) entry which is preliminary data.</text>
</comment>
<gene>
    <name evidence="3" type="ORF">CASFOL_021961</name>
</gene>
<evidence type="ECO:0000313" key="3">
    <source>
        <dbReference type="EMBL" id="KAL3634907.1"/>
    </source>
</evidence>
<feature type="region of interest" description="Disordered" evidence="1">
    <location>
        <begin position="1"/>
        <end position="20"/>
    </location>
</feature>
<proteinExistence type="predicted"/>
<evidence type="ECO:0000259" key="2">
    <source>
        <dbReference type="PROSITE" id="PS50053"/>
    </source>
</evidence>
<dbReference type="FunFam" id="3.10.20.90:FF:000154">
    <property type="entry name" value="Large proline-rich protein BAG6"/>
    <property type="match status" value="1"/>
</dbReference>